<sequence length="174" mass="20148">MSQSLSSFADLLRAVERSAVHLELRDAYDMGNETAGFEAWKRGHRLDPADRASWWRPWLDLVQEVTSKGVRIQRARVVTEPPSEYIRYEHSFTFTNVAAGEEVRWLPRSSAVEIALPQHDFWLFDRRLVQFNIFDEAGRWIRTDQTEEPAAVAGCVQAFDGVWDRAIPHEKFSL</sequence>
<accession>A0ABX0ZXE0</accession>
<dbReference type="EMBL" id="JAATEJ010000019">
    <property type="protein sequence ID" value="NJP46088.1"/>
    <property type="molecule type" value="Genomic_DNA"/>
</dbReference>
<dbReference type="Proteomes" id="UP000734511">
    <property type="component" value="Unassembled WGS sequence"/>
</dbReference>
<reference evidence="2 3" key="1">
    <citation type="submission" date="2020-03" db="EMBL/GenBank/DDBJ databases">
        <title>WGS of actinomycetes isolated from Thailand.</title>
        <authorList>
            <person name="Thawai C."/>
        </authorList>
    </citation>
    <scope>NUCLEOTIDE SEQUENCE [LARGE SCALE GENOMIC DNA]</scope>
    <source>
        <strain evidence="2 3">PRB2-1</strain>
    </source>
</reference>
<comment type="caution">
    <text evidence="2">The sequence shown here is derived from an EMBL/GenBank/DDBJ whole genome shotgun (WGS) entry which is preliminary data.</text>
</comment>
<protein>
    <recommendedName>
        <fullName evidence="1">DUF6879 domain-containing protein</fullName>
    </recommendedName>
</protein>
<gene>
    <name evidence="2" type="ORF">HCN08_22155</name>
</gene>
<keyword evidence="3" id="KW-1185">Reference proteome</keyword>
<evidence type="ECO:0000313" key="2">
    <source>
        <dbReference type="EMBL" id="NJP46088.1"/>
    </source>
</evidence>
<organism evidence="2 3">
    <name type="scientific">Actinacidiphila epipremni</name>
    <dbReference type="NCBI Taxonomy" id="2053013"/>
    <lineage>
        <taxon>Bacteria</taxon>
        <taxon>Bacillati</taxon>
        <taxon>Actinomycetota</taxon>
        <taxon>Actinomycetes</taxon>
        <taxon>Kitasatosporales</taxon>
        <taxon>Streptomycetaceae</taxon>
        <taxon>Actinacidiphila</taxon>
    </lineage>
</organism>
<proteinExistence type="predicted"/>
<name>A0ABX0ZXE0_9ACTN</name>
<dbReference type="RefSeq" id="WP_167984945.1">
    <property type="nucleotide sequence ID" value="NZ_JAATEJ010000019.1"/>
</dbReference>
<dbReference type="Pfam" id="PF21806">
    <property type="entry name" value="DUF6879"/>
    <property type="match status" value="1"/>
</dbReference>
<evidence type="ECO:0000313" key="3">
    <source>
        <dbReference type="Proteomes" id="UP000734511"/>
    </source>
</evidence>
<dbReference type="InterPro" id="IPR049244">
    <property type="entry name" value="DUF6879"/>
</dbReference>
<feature type="domain" description="DUF6879" evidence="1">
    <location>
        <begin position="7"/>
        <end position="172"/>
    </location>
</feature>
<evidence type="ECO:0000259" key="1">
    <source>
        <dbReference type="Pfam" id="PF21806"/>
    </source>
</evidence>